<evidence type="ECO:0000313" key="4">
    <source>
        <dbReference type="EMBL" id="MEW2367705.1"/>
    </source>
</evidence>
<proteinExistence type="predicted"/>
<dbReference type="Proteomes" id="UP001553843">
    <property type="component" value="Unassembled WGS sequence"/>
</dbReference>
<gene>
    <name evidence="4" type="ORF">AB0887_38015</name>
</gene>
<dbReference type="SMART" id="SM00530">
    <property type="entry name" value="HTH_XRE"/>
    <property type="match status" value="3"/>
</dbReference>
<evidence type="ECO:0000256" key="1">
    <source>
        <dbReference type="SAM" id="Coils"/>
    </source>
</evidence>
<dbReference type="RefSeq" id="WP_359780327.1">
    <property type="nucleotide sequence ID" value="NZ_JBEYRR010000007.1"/>
</dbReference>
<keyword evidence="1" id="KW-0175">Coiled coil</keyword>
<feature type="domain" description="HTH cro/C1-type" evidence="3">
    <location>
        <begin position="274"/>
        <end position="329"/>
    </location>
</feature>
<evidence type="ECO:0000256" key="2">
    <source>
        <dbReference type="SAM" id="MobiDB-lite"/>
    </source>
</evidence>
<organism evidence="4 5">
    <name type="scientific">Streptomyces huasconensis</name>
    <dbReference type="NCBI Taxonomy" id="1854574"/>
    <lineage>
        <taxon>Bacteria</taxon>
        <taxon>Bacillati</taxon>
        <taxon>Actinomycetota</taxon>
        <taxon>Actinomycetes</taxon>
        <taxon>Kitasatosporales</taxon>
        <taxon>Streptomycetaceae</taxon>
        <taxon>Streptomyces</taxon>
    </lineage>
</organism>
<name>A0ABV3M808_9ACTN</name>
<evidence type="ECO:0000313" key="5">
    <source>
        <dbReference type="Proteomes" id="UP001553843"/>
    </source>
</evidence>
<evidence type="ECO:0000259" key="3">
    <source>
        <dbReference type="SMART" id="SM00530"/>
    </source>
</evidence>
<dbReference type="InterPro" id="IPR001387">
    <property type="entry name" value="Cro/C1-type_HTH"/>
</dbReference>
<feature type="coiled-coil region" evidence="1">
    <location>
        <begin position="355"/>
        <end position="382"/>
    </location>
</feature>
<keyword evidence="5" id="KW-1185">Reference proteome</keyword>
<dbReference type="EMBL" id="JBEYRS010000031">
    <property type="protein sequence ID" value="MEW2367705.1"/>
    <property type="molecule type" value="Genomic_DNA"/>
</dbReference>
<accession>A0ABV3M808</accession>
<protein>
    <recommendedName>
        <fullName evidence="3">HTH cro/C1-type domain-containing protein</fullName>
    </recommendedName>
</protein>
<dbReference type="CDD" id="cd00093">
    <property type="entry name" value="HTH_XRE"/>
    <property type="match status" value="1"/>
</dbReference>
<reference evidence="4 5" key="1">
    <citation type="submission" date="2024-06" db="EMBL/GenBank/DDBJ databases">
        <title>The Natural Products Discovery Center: Release of the First 8490 Sequenced Strains for Exploring Actinobacteria Biosynthetic Diversity.</title>
        <authorList>
            <person name="Kalkreuter E."/>
            <person name="Kautsar S.A."/>
            <person name="Yang D."/>
            <person name="Bader C.D."/>
            <person name="Teijaro C.N."/>
            <person name="Fluegel L."/>
            <person name="Davis C.M."/>
            <person name="Simpson J.R."/>
            <person name="Lauterbach L."/>
            <person name="Steele A.D."/>
            <person name="Gui C."/>
            <person name="Meng S."/>
            <person name="Li G."/>
            <person name="Viehrig K."/>
            <person name="Ye F."/>
            <person name="Su P."/>
            <person name="Kiefer A.F."/>
            <person name="Nichols A."/>
            <person name="Cepeda A.J."/>
            <person name="Yan W."/>
            <person name="Fan B."/>
            <person name="Jiang Y."/>
            <person name="Adhikari A."/>
            <person name="Zheng C.-J."/>
            <person name="Schuster L."/>
            <person name="Cowan T.M."/>
            <person name="Smanski M.J."/>
            <person name="Chevrette M.G."/>
            <person name="De Carvalho L.P.S."/>
            <person name="Shen B."/>
        </authorList>
    </citation>
    <scope>NUCLEOTIDE SEQUENCE [LARGE SCALE GENOMIC DNA]</scope>
    <source>
        <strain evidence="4 5">NPDC047833</strain>
    </source>
</reference>
<sequence length="382" mass="42240">MARPEKPIALDAPFAAFALQLRALRRQAGNPTYDAMSRRIGGVVSVSTLAKAAAGDRLPSLEVTLAYATACHGNRQHWTEQWLLAQGDALPSQAGAWAAVPPTASTATSAADFVEALRQLRLWAGMPSYTQLARLTGLGRTTLCDALAPRRASLPSRDVTSRLVLACMHHAYANRSWLSQDVPITVTAEQAQRAFLHMWHQIASQELAQRHVSGAGVSATPRPSASVRRTRLPAPTTEEGSGTVKEQQYVGLIDRHKALIERSIRPEMRELADALHTLFASLEVSMRRYAARTYMDPGSLSRYLSGERLPPRSFIEDLVRTVRQDGVPLSAYAHERLFELYENALRSSPYRGDQLSLLSVRHEAAQQRIRELQEEIHRLKGG</sequence>
<feature type="region of interest" description="Disordered" evidence="2">
    <location>
        <begin position="216"/>
        <end position="243"/>
    </location>
</feature>
<comment type="caution">
    <text evidence="4">The sequence shown here is derived from an EMBL/GenBank/DDBJ whole genome shotgun (WGS) entry which is preliminary data.</text>
</comment>
<feature type="domain" description="HTH cro/C1-type" evidence="3">
    <location>
        <begin position="116"/>
        <end position="173"/>
    </location>
</feature>
<feature type="domain" description="HTH cro/C1-type" evidence="3">
    <location>
        <begin position="20"/>
        <end position="78"/>
    </location>
</feature>